<dbReference type="Proteomes" id="UP001528850">
    <property type="component" value="Unassembled WGS sequence"/>
</dbReference>
<keyword evidence="2" id="KW-1185">Reference proteome</keyword>
<dbReference type="EMBL" id="JARJJS010000001">
    <property type="protein sequence ID" value="MDF4024137.1"/>
    <property type="molecule type" value="Genomic_DNA"/>
</dbReference>
<protein>
    <recommendedName>
        <fullName evidence="3">Phage tail protein</fullName>
    </recommendedName>
</protein>
<name>A0ABT6B7W2_9GAMM</name>
<sequence>MATIPSWPATLPAPAIDGYSVKPKPTFVRTDMDSGRARNRRRFVTGATEFQQRFRMTQSQLAIFEAWFENEAFGGAADAMMPLITGQGKVMVQCEFTDTYQRTAVPGSKLHDVTLSLSTYSKLVPNG</sequence>
<evidence type="ECO:0000313" key="2">
    <source>
        <dbReference type="Proteomes" id="UP001528850"/>
    </source>
</evidence>
<comment type="caution">
    <text evidence="1">The sequence shown here is derived from an EMBL/GenBank/DDBJ whole genome shotgun (WGS) entry which is preliminary data.</text>
</comment>
<proteinExistence type="predicted"/>
<evidence type="ECO:0000313" key="1">
    <source>
        <dbReference type="EMBL" id="MDF4024137.1"/>
    </source>
</evidence>
<reference evidence="1 2" key="1">
    <citation type="journal article" date="2024" name="Curr. Microbiol.">
        <title>Luteibacter sahnii sp. nov., A Novel Yellow-Colored Xanthomonadin Pigment Producing Probiotic Bacterium from Healthy Rice Seed Microbiome.</title>
        <authorList>
            <person name="Jaiswal G."/>
            <person name="Rana R."/>
            <person name="Nayak P.K."/>
            <person name="Chouhan R."/>
            <person name="Gandhi S.G."/>
            <person name="Patel H.K."/>
            <person name="Patil P.B."/>
        </authorList>
    </citation>
    <scope>NUCLEOTIDE SEQUENCE [LARGE SCALE GENOMIC DNA]</scope>
    <source>
        <strain evidence="1 2">PPL201</strain>
    </source>
</reference>
<evidence type="ECO:0008006" key="3">
    <source>
        <dbReference type="Google" id="ProtNLM"/>
    </source>
</evidence>
<accession>A0ABT6B7W2</accession>
<gene>
    <name evidence="1" type="ORF">P3W24_04020</name>
</gene>
<organism evidence="1 2">
    <name type="scientific">Luteibacter sahnii</name>
    <dbReference type="NCBI Taxonomy" id="3021977"/>
    <lineage>
        <taxon>Bacteria</taxon>
        <taxon>Pseudomonadati</taxon>
        <taxon>Pseudomonadota</taxon>
        <taxon>Gammaproteobacteria</taxon>
        <taxon>Lysobacterales</taxon>
        <taxon>Rhodanobacteraceae</taxon>
        <taxon>Luteibacter</taxon>
    </lineage>
</organism>